<feature type="region of interest" description="Disordered" evidence="1">
    <location>
        <begin position="66"/>
        <end position="111"/>
    </location>
</feature>
<evidence type="ECO:0000313" key="2">
    <source>
        <dbReference type="EMBL" id="PWN99989.1"/>
    </source>
</evidence>
<evidence type="ECO:0000256" key="1">
    <source>
        <dbReference type="SAM" id="MobiDB-lite"/>
    </source>
</evidence>
<dbReference type="InterPro" id="IPR009003">
    <property type="entry name" value="Peptidase_S1_PA"/>
</dbReference>
<gene>
    <name evidence="2" type="ORF">FA09DRAFT_328128</name>
</gene>
<organism evidence="2 3">
    <name type="scientific">Tilletiopsis washingtonensis</name>
    <dbReference type="NCBI Taxonomy" id="58919"/>
    <lineage>
        <taxon>Eukaryota</taxon>
        <taxon>Fungi</taxon>
        <taxon>Dikarya</taxon>
        <taxon>Basidiomycota</taxon>
        <taxon>Ustilaginomycotina</taxon>
        <taxon>Exobasidiomycetes</taxon>
        <taxon>Entylomatales</taxon>
        <taxon>Entylomatales incertae sedis</taxon>
        <taxon>Tilletiopsis</taxon>
    </lineage>
</organism>
<evidence type="ECO:0008006" key="4">
    <source>
        <dbReference type="Google" id="ProtNLM"/>
    </source>
</evidence>
<proteinExistence type="predicted"/>
<reference evidence="2 3" key="1">
    <citation type="journal article" date="2018" name="Mol. Biol. Evol.">
        <title>Broad Genomic Sampling Reveals a Smut Pathogenic Ancestry of the Fungal Clade Ustilaginomycotina.</title>
        <authorList>
            <person name="Kijpornyongpan T."/>
            <person name="Mondo S.J."/>
            <person name="Barry K."/>
            <person name="Sandor L."/>
            <person name="Lee J."/>
            <person name="Lipzen A."/>
            <person name="Pangilinan J."/>
            <person name="LaButti K."/>
            <person name="Hainaut M."/>
            <person name="Henrissat B."/>
            <person name="Grigoriev I.V."/>
            <person name="Spatafora J.W."/>
            <person name="Aime M.C."/>
        </authorList>
    </citation>
    <scope>NUCLEOTIDE SEQUENCE [LARGE SCALE GENOMIC DNA]</scope>
    <source>
        <strain evidence="2 3">MCA 4186</strain>
    </source>
</reference>
<feature type="region of interest" description="Disordered" evidence="1">
    <location>
        <begin position="124"/>
        <end position="150"/>
    </location>
</feature>
<feature type="compositionally biased region" description="Low complexity" evidence="1">
    <location>
        <begin position="75"/>
        <end position="109"/>
    </location>
</feature>
<dbReference type="Pfam" id="PF13365">
    <property type="entry name" value="Trypsin_2"/>
    <property type="match status" value="1"/>
</dbReference>
<dbReference type="Proteomes" id="UP000245946">
    <property type="component" value="Unassembled WGS sequence"/>
</dbReference>
<dbReference type="Gene3D" id="2.40.10.10">
    <property type="entry name" value="Trypsin-like serine proteases"/>
    <property type="match status" value="1"/>
</dbReference>
<protein>
    <recommendedName>
        <fullName evidence="4">Trypsin-like serine protease</fullName>
    </recommendedName>
</protein>
<dbReference type="InterPro" id="IPR043504">
    <property type="entry name" value="Peptidase_S1_PA_chymotrypsin"/>
</dbReference>
<dbReference type="GeneID" id="37269197"/>
<sequence length="492" mass="51723">MATSLLSRRLRLPRAGLVRHYAVPINPSTSVDALLGVAAPPPPSLAAAAGLDDAAAFRSRELITGASRPFNPNDLSSLLRPSGSGSSGRSSSAAAASTSSSGATRRPSPLHAIPTRNLELEGAFIAPEPPLPPPALPREKPHPLDRSAPNPLDERILAIARSLHAAQAQQQQQQQQGDARVLPRLLAEMEEHAGRVMDFELRYESRPADARRVKPAQAAADDGVLLVAYVAGVDGARGQERISLCSGFGVEGGEALADGQGGALIVTCAHTLQSALPRTPLHSSTNHSDGASVAFVLTRRGSVLPISRVLSSQVGADLLLLQLGAPVGGAPDVSAAPIRTLPISPYPATVGTHLHVSTFTAFEADVSTADDARVEHDEKRAEQMQRLQARRRWGEARLVEYKDPMGQEARTGTYDDLSSLDFQLLPSHAPTLHTSFPPAGSSGGPIVDEAGAVVGVTRGSRASVLDGMRGFATPSERIYEFFALPGLGKKKT</sequence>
<keyword evidence="3" id="KW-1185">Reference proteome</keyword>
<dbReference type="OrthoDB" id="10054765at2759"/>
<feature type="compositionally biased region" description="Pro residues" evidence="1">
    <location>
        <begin position="127"/>
        <end position="136"/>
    </location>
</feature>
<dbReference type="AlphaFoldDB" id="A0A316ZEM0"/>
<name>A0A316ZEM0_9BASI</name>
<dbReference type="SUPFAM" id="SSF50494">
    <property type="entry name" value="Trypsin-like serine proteases"/>
    <property type="match status" value="1"/>
</dbReference>
<dbReference type="EMBL" id="KZ819286">
    <property type="protein sequence ID" value="PWN99989.1"/>
    <property type="molecule type" value="Genomic_DNA"/>
</dbReference>
<accession>A0A316ZEM0</accession>
<evidence type="ECO:0000313" key="3">
    <source>
        <dbReference type="Proteomes" id="UP000245946"/>
    </source>
</evidence>
<dbReference type="STRING" id="58919.A0A316ZEM0"/>
<dbReference type="RefSeq" id="XP_025600268.1">
    <property type="nucleotide sequence ID" value="XM_025741653.1"/>
</dbReference>